<proteinExistence type="predicted"/>
<evidence type="ECO:0000313" key="1">
    <source>
        <dbReference type="EMBL" id="SHG68001.1"/>
    </source>
</evidence>
<keyword evidence="2" id="KW-1185">Reference proteome</keyword>
<accession>A0A1M5LSK9</accession>
<evidence type="ECO:0000313" key="2">
    <source>
        <dbReference type="Proteomes" id="UP000184074"/>
    </source>
</evidence>
<name>A0A1M5LSK9_9RHOB</name>
<organism evidence="1 2">
    <name type="scientific">Cognatiyoonia sediminum</name>
    <dbReference type="NCBI Taxonomy" id="1508389"/>
    <lineage>
        <taxon>Bacteria</taxon>
        <taxon>Pseudomonadati</taxon>
        <taxon>Pseudomonadota</taxon>
        <taxon>Alphaproteobacteria</taxon>
        <taxon>Rhodobacterales</taxon>
        <taxon>Paracoccaceae</taxon>
        <taxon>Cognatiyoonia</taxon>
    </lineage>
</organism>
<gene>
    <name evidence="1" type="ORF">SAMN05444003_0454</name>
</gene>
<sequence length="84" mass="9288">MLALTLRFWRKGQCRTGRVLPPEGDEIDKFDELAHKGDEECPIKEEVVYCKNGKQDATKPEGKRICHAVGVAGSFGDAQPKTVS</sequence>
<dbReference type="RefSeq" id="WP_165611573.1">
    <property type="nucleotide sequence ID" value="NZ_FQXB01000001.1"/>
</dbReference>
<dbReference type="Proteomes" id="UP000184074">
    <property type="component" value="Unassembled WGS sequence"/>
</dbReference>
<protein>
    <submittedName>
        <fullName evidence="1">Uncharacterized protein</fullName>
    </submittedName>
</protein>
<dbReference type="EMBL" id="FQXB01000001">
    <property type="protein sequence ID" value="SHG68001.1"/>
    <property type="molecule type" value="Genomic_DNA"/>
</dbReference>
<dbReference type="AlphaFoldDB" id="A0A1M5LSK9"/>
<reference evidence="1 2" key="1">
    <citation type="submission" date="2016-11" db="EMBL/GenBank/DDBJ databases">
        <authorList>
            <person name="Jaros S."/>
            <person name="Januszkiewicz K."/>
            <person name="Wedrychowicz H."/>
        </authorList>
    </citation>
    <scope>NUCLEOTIDE SEQUENCE [LARGE SCALE GENOMIC DNA]</scope>
    <source>
        <strain evidence="1 2">DSM 28715</strain>
    </source>
</reference>